<feature type="domain" description="HTH myb-type" evidence="3">
    <location>
        <begin position="35"/>
        <end position="89"/>
    </location>
</feature>
<comment type="caution">
    <text evidence="4">The sequence shown here is derived from an EMBL/GenBank/DDBJ whole genome shotgun (WGS) entry which is preliminary data.</text>
</comment>
<evidence type="ECO:0000313" key="5">
    <source>
        <dbReference type="Proteomes" id="UP000761534"/>
    </source>
</evidence>
<evidence type="ECO:0000313" key="4">
    <source>
        <dbReference type="EMBL" id="KAA8915850.1"/>
    </source>
</evidence>
<dbReference type="Pfam" id="PF13921">
    <property type="entry name" value="Myb_DNA-bind_6"/>
    <property type="match status" value="1"/>
</dbReference>
<gene>
    <name evidence="4" type="ORF">TRICI_002004</name>
</gene>
<dbReference type="PROSITE" id="PS51294">
    <property type="entry name" value="HTH_MYB"/>
    <property type="match status" value="1"/>
</dbReference>
<feature type="region of interest" description="Disordered" evidence="1">
    <location>
        <begin position="89"/>
        <end position="116"/>
    </location>
</feature>
<evidence type="ECO:0000256" key="1">
    <source>
        <dbReference type="SAM" id="MobiDB-lite"/>
    </source>
</evidence>
<dbReference type="PROSITE" id="PS50090">
    <property type="entry name" value="MYB_LIKE"/>
    <property type="match status" value="1"/>
</dbReference>
<dbReference type="SUPFAM" id="SSF46689">
    <property type="entry name" value="Homeodomain-like"/>
    <property type="match status" value="1"/>
</dbReference>
<dbReference type="OrthoDB" id="2143914at2759"/>
<dbReference type="InterPro" id="IPR009057">
    <property type="entry name" value="Homeodomain-like_sf"/>
</dbReference>
<reference evidence="4" key="1">
    <citation type="journal article" date="2019" name="G3 (Bethesda)">
        <title>Genome Assemblies of Two Rare Opportunistic Yeast Pathogens: Diutina rugosa (syn. Candida rugosa) and Trichomonascus ciferrii (syn. Candida ciferrii).</title>
        <authorList>
            <person name="Mixao V."/>
            <person name="Saus E."/>
            <person name="Hansen A.P."/>
            <person name="Lass-Florl C."/>
            <person name="Gabaldon T."/>
        </authorList>
    </citation>
    <scope>NUCLEOTIDE SEQUENCE</scope>
    <source>
        <strain evidence="4">CBS 4856</strain>
    </source>
</reference>
<protein>
    <recommendedName>
        <fullName evidence="6">Myb-like domain-containing protein</fullName>
    </recommendedName>
</protein>
<evidence type="ECO:0000259" key="2">
    <source>
        <dbReference type="PROSITE" id="PS50090"/>
    </source>
</evidence>
<feature type="region of interest" description="Disordered" evidence="1">
    <location>
        <begin position="13"/>
        <end position="45"/>
    </location>
</feature>
<feature type="domain" description="Myb-like" evidence="2">
    <location>
        <begin position="35"/>
        <end position="85"/>
    </location>
</feature>
<evidence type="ECO:0008006" key="6">
    <source>
        <dbReference type="Google" id="ProtNLM"/>
    </source>
</evidence>
<dbReference type="AlphaFoldDB" id="A0A642V6Y4"/>
<dbReference type="EMBL" id="SWFS01000136">
    <property type="protein sequence ID" value="KAA8915850.1"/>
    <property type="molecule type" value="Genomic_DNA"/>
</dbReference>
<dbReference type="VEuPathDB" id="FungiDB:TRICI_002004"/>
<feature type="compositionally biased region" description="Low complexity" evidence="1">
    <location>
        <begin position="193"/>
        <end position="206"/>
    </location>
</feature>
<dbReference type="Proteomes" id="UP000761534">
    <property type="component" value="Unassembled WGS sequence"/>
</dbReference>
<dbReference type="InterPro" id="IPR001005">
    <property type="entry name" value="SANT/Myb"/>
</dbReference>
<accession>A0A642V6Y4</accession>
<evidence type="ECO:0000259" key="3">
    <source>
        <dbReference type="PROSITE" id="PS51294"/>
    </source>
</evidence>
<dbReference type="SMART" id="SM00717">
    <property type="entry name" value="SANT"/>
    <property type="match status" value="2"/>
</dbReference>
<name>A0A642V6Y4_9ASCO</name>
<sequence length="245" mass="27701">MATTAMYSVHSLLNEPGHQHQHKKTKPYEAAAVEDRRKTPSSWDPNDDLVLRHLKEQLKLGWKEIASHFPNRTTNACQFRWRRLMSGTLRTSKDHPSPQHHHPQPQPQLPAAPGNYLSPALTELITKEERRQNQTHNHSQETWSSEEDELLLSRQDLNPEELSLLLPMKSESEIQKRINTLSAQGRWNPKPKPSSVSSPASSSSASSPPPVLHKPPSSFEGLKLPTPVVQRREPSASFTLLNISL</sequence>
<proteinExistence type="predicted"/>
<dbReference type="Gene3D" id="1.10.10.60">
    <property type="entry name" value="Homeodomain-like"/>
    <property type="match status" value="1"/>
</dbReference>
<dbReference type="CDD" id="cd00167">
    <property type="entry name" value="SANT"/>
    <property type="match status" value="1"/>
</dbReference>
<dbReference type="InterPro" id="IPR017930">
    <property type="entry name" value="Myb_dom"/>
</dbReference>
<organism evidence="4 5">
    <name type="scientific">Trichomonascus ciferrii</name>
    <dbReference type="NCBI Taxonomy" id="44093"/>
    <lineage>
        <taxon>Eukaryota</taxon>
        <taxon>Fungi</taxon>
        <taxon>Dikarya</taxon>
        <taxon>Ascomycota</taxon>
        <taxon>Saccharomycotina</taxon>
        <taxon>Dipodascomycetes</taxon>
        <taxon>Dipodascales</taxon>
        <taxon>Trichomonascaceae</taxon>
        <taxon>Trichomonascus</taxon>
        <taxon>Trichomonascus ciferrii complex</taxon>
    </lineage>
</organism>
<feature type="region of interest" description="Disordered" evidence="1">
    <location>
        <begin position="180"/>
        <end position="233"/>
    </location>
</feature>
<keyword evidence="5" id="KW-1185">Reference proteome</keyword>